<evidence type="ECO:0000256" key="2">
    <source>
        <dbReference type="ARBA" id="ARBA00004496"/>
    </source>
</evidence>
<keyword evidence="5" id="KW-0132">Cell division</keyword>
<evidence type="ECO:0000256" key="5">
    <source>
        <dbReference type="ARBA" id="ARBA00022618"/>
    </source>
</evidence>
<dbReference type="GO" id="GO:0051301">
    <property type="term" value="P:cell division"/>
    <property type="evidence" value="ECO:0007669"/>
    <property type="project" value="UniProtKB-KW"/>
</dbReference>
<keyword evidence="18" id="KW-0472">Membrane</keyword>
<evidence type="ECO:0000256" key="14">
    <source>
        <dbReference type="ARBA" id="ARBA00023306"/>
    </source>
</evidence>
<keyword evidence="8" id="KW-0227">DNA damage</keyword>
<evidence type="ECO:0000256" key="1">
    <source>
        <dbReference type="ARBA" id="ARBA00004123"/>
    </source>
</evidence>
<keyword evidence="20" id="KW-1185">Reference proteome</keyword>
<keyword evidence="12" id="KW-0234">DNA repair</keyword>
<keyword evidence="6" id="KW-0053">Apoptosis</keyword>
<feature type="transmembrane region" description="Helical" evidence="18">
    <location>
        <begin position="92"/>
        <end position="113"/>
    </location>
</feature>
<evidence type="ECO:0000256" key="11">
    <source>
        <dbReference type="ARBA" id="ARBA00022853"/>
    </source>
</evidence>
<keyword evidence="7" id="KW-0677">Repeat</keyword>
<evidence type="ECO:0000313" key="19">
    <source>
        <dbReference type="EMBL" id="KAK9169163.1"/>
    </source>
</evidence>
<evidence type="ECO:0000256" key="9">
    <source>
        <dbReference type="ARBA" id="ARBA00022776"/>
    </source>
</evidence>
<dbReference type="EMBL" id="JBBNAF010000001">
    <property type="protein sequence ID" value="KAK9169163.1"/>
    <property type="molecule type" value="Genomic_DNA"/>
</dbReference>
<evidence type="ECO:0000256" key="4">
    <source>
        <dbReference type="ARBA" id="ARBA00022490"/>
    </source>
</evidence>
<evidence type="ECO:0000256" key="17">
    <source>
        <dbReference type="ARBA" id="ARBA00032630"/>
    </source>
</evidence>
<dbReference type="PANTHER" id="PTHR15189">
    <property type="entry name" value="BRISC AND BRCA1-A COMPLEX MEMBER 2"/>
    <property type="match status" value="1"/>
</dbReference>
<dbReference type="PANTHER" id="PTHR15189:SF7">
    <property type="entry name" value="BRISC AND BRCA1-A COMPLEX MEMBER 2"/>
    <property type="match status" value="1"/>
</dbReference>
<evidence type="ECO:0000256" key="16">
    <source>
        <dbReference type="ARBA" id="ARBA00032491"/>
    </source>
</evidence>
<evidence type="ECO:0000313" key="20">
    <source>
        <dbReference type="Proteomes" id="UP001420932"/>
    </source>
</evidence>
<dbReference type="GO" id="GO:0006325">
    <property type="term" value="P:chromatin organization"/>
    <property type="evidence" value="ECO:0007669"/>
    <property type="project" value="UniProtKB-KW"/>
</dbReference>
<feature type="transmembrane region" description="Helical" evidence="18">
    <location>
        <begin position="134"/>
        <end position="151"/>
    </location>
</feature>
<comment type="similarity">
    <text evidence="15">Belongs to the BABAM2 family.</text>
</comment>
<evidence type="ECO:0000256" key="13">
    <source>
        <dbReference type="ARBA" id="ARBA00023242"/>
    </source>
</evidence>
<comment type="subcellular location">
    <subcellularLocation>
        <location evidence="2">Cytoplasm</location>
    </subcellularLocation>
    <subcellularLocation>
        <location evidence="1">Nucleus</location>
    </subcellularLocation>
</comment>
<evidence type="ECO:0000256" key="18">
    <source>
        <dbReference type="SAM" id="Phobius"/>
    </source>
</evidence>
<keyword evidence="14" id="KW-0131">Cell cycle</keyword>
<evidence type="ECO:0000256" key="8">
    <source>
        <dbReference type="ARBA" id="ARBA00022763"/>
    </source>
</evidence>
<dbReference type="InterPro" id="IPR010358">
    <property type="entry name" value="BRE"/>
</dbReference>
<reference evidence="19 20" key="1">
    <citation type="submission" date="2024-01" db="EMBL/GenBank/DDBJ databases">
        <title>Genome assemblies of Stephania.</title>
        <authorList>
            <person name="Yang L."/>
        </authorList>
    </citation>
    <scope>NUCLEOTIDE SEQUENCE [LARGE SCALE GENOMIC DNA]</scope>
    <source>
        <strain evidence="19">YNDBR</strain>
        <tissue evidence="19">Leaf</tissue>
    </source>
</reference>
<accession>A0AAP0Q6Z3</accession>
<dbReference type="Proteomes" id="UP001420932">
    <property type="component" value="Unassembled WGS sequence"/>
</dbReference>
<dbReference type="GO" id="GO:0006302">
    <property type="term" value="P:double-strand break repair"/>
    <property type="evidence" value="ECO:0007669"/>
    <property type="project" value="TreeGrafter"/>
</dbReference>
<comment type="caution">
    <text evidence="19">The sequence shown here is derived from an EMBL/GenBank/DDBJ whole genome shotgun (WGS) entry which is preliminary data.</text>
</comment>
<evidence type="ECO:0000256" key="7">
    <source>
        <dbReference type="ARBA" id="ARBA00022737"/>
    </source>
</evidence>
<organism evidence="19 20">
    <name type="scientific">Stephania yunnanensis</name>
    <dbReference type="NCBI Taxonomy" id="152371"/>
    <lineage>
        <taxon>Eukaryota</taxon>
        <taxon>Viridiplantae</taxon>
        <taxon>Streptophyta</taxon>
        <taxon>Embryophyta</taxon>
        <taxon>Tracheophyta</taxon>
        <taxon>Spermatophyta</taxon>
        <taxon>Magnoliopsida</taxon>
        <taxon>Ranunculales</taxon>
        <taxon>Menispermaceae</taxon>
        <taxon>Menispermoideae</taxon>
        <taxon>Cissampelideae</taxon>
        <taxon>Stephania</taxon>
    </lineage>
</organism>
<name>A0AAP0Q6Z3_9MAGN</name>
<keyword evidence="13" id="KW-0539">Nucleus</keyword>
<keyword evidence="18" id="KW-0812">Transmembrane</keyword>
<keyword evidence="11" id="KW-0156">Chromatin regulator</keyword>
<evidence type="ECO:0000256" key="12">
    <source>
        <dbReference type="ARBA" id="ARBA00023204"/>
    </source>
</evidence>
<dbReference type="GO" id="GO:0070552">
    <property type="term" value="C:BRISC complex"/>
    <property type="evidence" value="ECO:0007669"/>
    <property type="project" value="InterPro"/>
</dbReference>
<keyword evidence="9" id="KW-0498">Mitosis</keyword>
<dbReference type="AlphaFoldDB" id="A0AAP0Q6Z3"/>
<dbReference type="GO" id="GO:0005737">
    <property type="term" value="C:cytoplasm"/>
    <property type="evidence" value="ECO:0007669"/>
    <property type="project" value="UniProtKB-SubCell"/>
</dbReference>
<evidence type="ECO:0000256" key="15">
    <source>
        <dbReference type="ARBA" id="ARBA00025766"/>
    </source>
</evidence>
<evidence type="ECO:0000256" key="6">
    <source>
        <dbReference type="ARBA" id="ARBA00022703"/>
    </source>
</evidence>
<proteinExistence type="inferred from homology"/>
<keyword evidence="10" id="KW-0833">Ubl conjugation pathway</keyword>
<evidence type="ECO:0000256" key="3">
    <source>
        <dbReference type="ARBA" id="ARBA00019438"/>
    </source>
</evidence>
<protein>
    <recommendedName>
        <fullName evidence="3">BRISC and BRCA1-A complex member 2</fullName>
    </recommendedName>
    <alternativeName>
        <fullName evidence="16">BRCA1-A complex subunit BRE</fullName>
    </alternativeName>
    <alternativeName>
        <fullName evidence="17">BRCA1/BRCA2-containing complex subunit 45</fullName>
    </alternativeName>
</protein>
<keyword evidence="4" id="KW-0963">Cytoplasm</keyword>
<keyword evidence="18" id="KW-1133">Transmembrane helix</keyword>
<sequence length="175" mass="20161">MAIEIQIWLLSGHLMSKVNRDRSLCCCSYNWSGFEPLLTWCMEKYLPALEDILKAQIIEAIAAIGARRRFIEALASQFRRLLEADSVFSRKATVLAAFGVFTFLALRLAIGTYREHKSSWEGWMKRRMYRNHSWEQLFLQVLSVFLGSNYGHSVFALFFKFALQIVTSVGLSTCM</sequence>
<evidence type="ECO:0000256" key="10">
    <source>
        <dbReference type="ARBA" id="ARBA00022786"/>
    </source>
</evidence>
<gene>
    <name evidence="19" type="ORF">Syun_001303</name>
</gene>